<dbReference type="AlphaFoldDB" id="A0AAW9NIY3"/>
<protein>
    <recommendedName>
        <fullName evidence="3">Stc1 domain-containing protein</fullName>
    </recommendedName>
</protein>
<evidence type="ECO:0000313" key="2">
    <source>
        <dbReference type="Proteomes" id="UP001344888"/>
    </source>
</evidence>
<keyword evidence="2" id="KW-1185">Reference proteome</keyword>
<comment type="caution">
    <text evidence="1">The sequence shown here is derived from an EMBL/GenBank/DDBJ whole genome shotgun (WGS) entry which is preliminary data.</text>
</comment>
<organism evidence="1 2">
    <name type="scientific">Metasolibacillus meyeri</name>
    <dbReference type="NCBI Taxonomy" id="1071052"/>
    <lineage>
        <taxon>Bacteria</taxon>
        <taxon>Bacillati</taxon>
        <taxon>Bacillota</taxon>
        <taxon>Bacilli</taxon>
        <taxon>Bacillales</taxon>
        <taxon>Caryophanaceae</taxon>
        <taxon>Metasolibacillus</taxon>
    </lineage>
</organism>
<evidence type="ECO:0000313" key="1">
    <source>
        <dbReference type="EMBL" id="MEC1177390.1"/>
    </source>
</evidence>
<accession>A0AAW9NIY3</accession>
<name>A0AAW9NIY3_9BACL</name>
<proteinExistence type="predicted"/>
<evidence type="ECO:0008006" key="3">
    <source>
        <dbReference type="Google" id="ProtNLM"/>
    </source>
</evidence>
<gene>
    <name evidence="1" type="ORF">P9B03_02740</name>
</gene>
<dbReference type="EMBL" id="JARSFG010000003">
    <property type="protein sequence ID" value="MEC1177390.1"/>
    <property type="molecule type" value="Genomic_DNA"/>
</dbReference>
<reference evidence="1 2" key="1">
    <citation type="submission" date="2023-03" db="EMBL/GenBank/DDBJ databases">
        <title>Bacillus Genome Sequencing.</title>
        <authorList>
            <person name="Dunlap C."/>
        </authorList>
    </citation>
    <scope>NUCLEOTIDE SEQUENCE [LARGE SCALE GENOMIC DNA]</scope>
    <source>
        <strain evidence="1 2">B-59205</strain>
    </source>
</reference>
<sequence length="61" mass="7461">MRSLLTKIKEIFVPNKSIPKNACFFCKRKMPDLRNYRNEANKRIKVCYQCVEYAERRAYRK</sequence>
<dbReference type="RefSeq" id="WP_107841543.1">
    <property type="nucleotide sequence ID" value="NZ_JARSFG010000003.1"/>
</dbReference>
<dbReference type="Proteomes" id="UP001344888">
    <property type="component" value="Unassembled WGS sequence"/>
</dbReference>